<feature type="region of interest" description="Disordered" evidence="1">
    <location>
        <begin position="1"/>
        <end position="25"/>
    </location>
</feature>
<evidence type="ECO:0000313" key="2">
    <source>
        <dbReference type="EMBL" id="VEL35697.1"/>
    </source>
</evidence>
<reference evidence="2" key="1">
    <citation type="submission" date="2018-11" db="EMBL/GenBank/DDBJ databases">
        <authorList>
            <consortium name="Pathogen Informatics"/>
        </authorList>
    </citation>
    <scope>NUCLEOTIDE SEQUENCE</scope>
</reference>
<gene>
    <name evidence="2" type="ORF">PXEA_LOCUS29137</name>
</gene>
<proteinExistence type="predicted"/>
<evidence type="ECO:0000256" key="1">
    <source>
        <dbReference type="SAM" id="MobiDB-lite"/>
    </source>
</evidence>
<protein>
    <submittedName>
        <fullName evidence="2">Uncharacterized protein</fullName>
    </submittedName>
</protein>
<comment type="caution">
    <text evidence="2">The sequence shown here is derived from an EMBL/GenBank/DDBJ whole genome shotgun (WGS) entry which is preliminary data.</text>
</comment>
<dbReference type="AlphaFoldDB" id="A0A448XFU2"/>
<evidence type="ECO:0000313" key="3">
    <source>
        <dbReference type="Proteomes" id="UP000784294"/>
    </source>
</evidence>
<dbReference type="EMBL" id="CAAALY010250428">
    <property type="protein sequence ID" value="VEL35697.1"/>
    <property type="molecule type" value="Genomic_DNA"/>
</dbReference>
<sequence>MSRPVLPSTFMPQIMPGYPNQYSENNNDESYKNASWLERAGSVKRVRRLRISFPQAGSIDSILDNNEERYVNLKKNTLEKIIEEDESEVMVEDTREEALKKDSMERLSRIKMDKRHEEDLQFEQNKYSGSNWKEGGEAIGLLWPIHLEQREEFTLLVIDPRPFQPQPFGINNIWKDFAIAYAGTRKL</sequence>
<keyword evidence="3" id="KW-1185">Reference proteome</keyword>
<dbReference type="Proteomes" id="UP000784294">
    <property type="component" value="Unassembled WGS sequence"/>
</dbReference>
<accession>A0A448XFU2</accession>
<organism evidence="2 3">
    <name type="scientific">Protopolystoma xenopodis</name>
    <dbReference type="NCBI Taxonomy" id="117903"/>
    <lineage>
        <taxon>Eukaryota</taxon>
        <taxon>Metazoa</taxon>
        <taxon>Spiralia</taxon>
        <taxon>Lophotrochozoa</taxon>
        <taxon>Platyhelminthes</taxon>
        <taxon>Monogenea</taxon>
        <taxon>Polyopisthocotylea</taxon>
        <taxon>Polystomatidea</taxon>
        <taxon>Polystomatidae</taxon>
        <taxon>Protopolystoma</taxon>
    </lineage>
</organism>
<name>A0A448XFU2_9PLAT</name>